<evidence type="ECO:0000256" key="1">
    <source>
        <dbReference type="ARBA" id="ARBA00004127"/>
    </source>
</evidence>
<feature type="transmembrane region" description="Helical" evidence="5">
    <location>
        <begin position="258"/>
        <end position="276"/>
    </location>
</feature>
<dbReference type="PANTHER" id="PTHR24064">
    <property type="entry name" value="SOLUTE CARRIER FAMILY 22 MEMBER"/>
    <property type="match status" value="1"/>
</dbReference>
<dbReference type="Pfam" id="PF00083">
    <property type="entry name" value="Sugar_tr"/>
    <property type="match status" value="1"/>
</dbReference>
<name>A0A7J8H7Q5_ROUAE</name>
<feature type="transmembrane region" description="Helical" evidence="5">
    <location>
        <begin position="423"/>
        <end position="446"/>
    </location>
</feature>
<comment type="caution">
    <text evidence="7">The sequence shown here is derived from an EMBL/GenBank/DDBJ whole genome shotgun (WGS) entry which is preliminary data.</text>
</comment>
<feature type="domain" description="Major facilitator superfamily (MFS) profile" evidence="6">
    <location>
        <begin position="101"/>
        <end position="475"/>
    </location>
</feature>
<evidence type="ECO:0000256" key="5">
    <source>
        <dbReference type="SAM" id="Phobius"/>
    </source>
</evidence>
<evidence type="ECO:0000256" key="2">
    <source>
        <dbReference type="ARBA" id="ARBA00022692"/>
    </source>
</evidence>
<dbReference type="EMBL" id="JACASE010000005">
    <property type="protein sequence ID" value="KAF6467782.1"/>
    <property type="molecule type" value="Genomic_DNA"/>
</dbReference>
<dbReference type="GO" id="GO:0016020">
    <property type="term" value="C:membrane"/>
    <property type="evidence" value="ECO:0007669"/>
    <property type="project" value="InterPro"/>
</dbReference>
<dbReference type="GO" id="GO:0012505">
    <property type="term" value="C:endomembrane system"/>
    <property type="evidence" value="ECO:0007669"/>
    <property type="project" value="UniProtKB-SubCell"/>
</dbReference>
<feature type="transmembrane region" description="Helical" evidence="5">
    <location>
        <begin position="147"/>
        <end position="167"/>
    </location>
</feature>
<evidence type="ECO:0000259" key="6">
    <source>
        <dbReference type="PROSITE" id="PS50850"/>
    </source>
</evidence>
<gene>
    <name evidence="7" type="ORF">HJG63_017720</name>
</gene>
<evidence type="ECO:0000256" key="3">
    <source>
        <dbReference type="ARBA" id="ARBA00022989"/>
    </source>
</evidence>
<organism evidence="7 8">
    <name type="scientific">Rousettus aegyptiacus</name>
    <name type="common">Egyptian fruit bat</name>
    <name type="synonym">Pteropus aegyptiacus</name>
    <dbReference type="NCBI Taxonomy" id="9407"/>
    <lineage>
        <taxon>Eukaryota</taxon>
        <taxon>Metazoa</taxon>
        <taxon>Chordata</taxon>
        <taxon>Craniata</taxon>
        <taxon>Vertebrata</taxon>
        <taxon>Euteleostomi</taxon>
        <taxon>Mammalia</taxon>
        <taxon>Eutheria</taxon>
        <taxon>Laurasiatheria</taxon>
        <taxon>Chiroptera</taxon>
        <taxon>Yinpterochiroptera</taxon>
        <taxon>Pteropodoidea</taxon>
        <taxon>Pteropodidae</taxon>
        <taxon>Rousettinae</taxon>
        <taxon>Rousettus</taxon>
    </lineage>
</organism>
<proteinExistence type="predicted"/>
<dbReference type="SUPFAM" id="SSF103473">
    <property type="entry name" value="MFS general substrate transporter"/>
    <property type="match status" value="1"/>
</dbReference>
<dbReference type="InterPro" id="IPR036259">
    <property type="entry name" value="MFS_trans_sf"/>
</dbReference>
<dbReference type="GO" id="GO:0022857">
    <property type="term" value="F:transmembrane transporter activity"/>
    <property type="evidence" value="ECO:0007669"/>
    <property type="project" value="InterPro"/>
</dbReference>
<dbReference type="PROSITE" id="PS50850">
    <property type="entry name" value="MFS"/>
    <property type="match status" value="1"/>
</dbReference>
<sequence length="475" mass="52856">MAFSELLEQAGGMGLFQCLLISSCFVITLIIPAQILMDVFLVATPGHRCWVRMLDNGSEVPTNLTLEALLAISIPLGPNDEPDQCLRFRQPQWQLLEPNATAAHWSKAATEPCLDGWVYNRSIFTSTIVAEWGLVCARQNLKPMGQAIFMAGILLGFAVWGLLSYWFGRKLLLLWCCLHVAVANSSTVFAPNFLVYCALRFLSALGLSGIILTATTLLVEWNPTGWVNVVITIMGCTYSLGQVVLGGLAFALRDWRTLSLTLSIPFFAFFLICWWVPESARWLIMKGKPDRALQELKKIARLNGHKEVEKTLTIEVVLYSMKEELASTKSQHSMLDLFRVPILRLRTIVCILISYYGLMLDLQSLGNDIFLLQVLFGTVDVLGRSTCSFLLRFFGCRKALTTFTAAAGLCILANVLVPQDLQTLRLVFAVLGKGCLGVSSTILIVYKSGLFPTSQRLAATRHNRQEVVIIESTWF</sequence>
<comment type="subcellular location">
    <subcellularLocation>
        <location evidence="1">Endomembrane system</location>
        <topology evidence="1">Multi-pass membrane protein</topology>
    </subcellularLocation>
</comment>
<keyword evidence="4 5" id="KW-0472">Membrane</keyword>
<dbReference type="Gene3D" id="1.20.1250.20">
    <property type="entry name" value="MFS general substrate transporter like domains"/>
    <property type="match status" value="1"/>
</dbReference>
<dbReference type="AlphaFoldDB" id="A0A7J8H7Q5"/>
<keyword evidence="2 5" id="KW-0812">Transmembrane</keyword>
<reference evidence="7 8" key="1">
    <citation type="journal article" date="2020" name="Nature">
        <title>Six reference-quality genomes reveal evolution of bat adaptations.</title>
        <authorList>
            <person name="Jebb D."/>
            <person name="Huang Z."/>
            <person name="Pippel M."/>
            <person name="Hughes G.M."/>
            <person name="Lavrichenko K."/>
            <person name="Devanna P."/>
            <person name="Winkler S."/>
            <person name="Jermiin L.S."/>
            <person name="Skirmuntt E.C."/>
            <person name="Katzourakis A."/>
            <person name="Burkitt-Gray L."/>
            <person name="Ray D.A."/>
            <person name="Sullivan K.A.M."/>
            <person name="Roscito J.G."/>
            <person name="Kirilenko B.M."/>
            <person name="Davalos L.M."/>
            <person name="Corthals A.P."/>
            <person name="Power M.L."/>
            <person name="Jones G."/>
            <person name="Ransome R.D."/>
            <person name="Dechmann D.K.N."/>
            <person name="Locatelli A.G."/>
            <person name="Puechmaille S.J."/>
            <person name="Fedrigo O."/>
            <person name="Jarvis E.D."/>
            <person name="Hiller M."/>
            <person name="Vernes S.C."/>
            <person name="Myers E.W."/>
            <person name="Teeling E.C."/>
        </authorList>
    </citation>
    <scope>NUCLEOTIDE SEQUENCE [LARGE SCALE GENOMIC DNA]</scope>
    <source>
        <strain evidence="7">MRouAeg1</strain>
        <tissue evidence="7">Muscle</tissue>
    </source>
</reference>
<dbReference type="Proteomes" id="UP000593571">
    <property type="component" value="Unassembled WGS sequence"/>
</dbReference>
<dbReference type="InterPro" id="IPR005828">
    <property type="entry name" value="MFS_sugar_transport-like"/>
</dbReference>
<keyword evidence="3 5" id="KW-1133">Transmembrane helix</keyword>
<accession>A0A7J8H7Q5</accession>
<feature type="transmembrane region" description="Helical" evidence="5">
    <location>
        <begin position="20"/>
        <end position="43"/>
    </location>
</feature>
<feature type="transmembrane region" description="Helical" evidence="5">
    <location>
        <begin position="193"/>
        <end position="219"/>
    </location>
</feature>
<evidence type="ECO:0000313" key="8">
    <source>
        <dbReference type="Proteomes" id="UP000593571"/>
    </source>
</evidence>
<feature type="transmembrane region" description="Helical" evidence="5">
    <location>
        <begin position="226"/>
        <end position="252"/>
    </location>
</feature>
<evidence type="ECO:0000313" key="7">
    <source>
        <dbReference type="EMBL" id="KAF6467782.1"/>
    </source>
</evidence>
<keyword evidence="8" id="KW-1185">Reference proteome</keyword>
<protein>
    <submittedName>
        <fullName evidence="7">Solute carrier family 22 member 11</fullName>
    </submittedName>
</protein>
<feature type="transmembrane region" description="Helical" evidence="5">
    <location>
        <begin position="399"/>
        <end position="417"/>
    </location>
</feature>
<dbReference type="InterPro" id="IPR020846">
    <property type="entry name" value="MFS_dom"/>
</dbReference>
<evidence type="ECO:0000256" key="4">
    <source>
        <dbReference type="ARBA" id="ARBA00023136"/>
    </source>
</evidence>